<keyword evidence="5" id="KW-1185">Reference proteome</keyword>
<organism evidence="4 5">
    <name type="scientific">Luteitalea pratensis</name>
    <dbReference type="NCBI Taxonomy" id="1855912"/>
    <lineage>
        <taxon>Bacteria</taxon>
        <taxon>Pseudomonadati</taxon>
        <taxon>Acidobacteriota</taxon>
        <taxon>Vicinamibacteria</taxon>
        <taxon>Vicinamibacterales</taxon>
        <taxon>Vicinamibacteraceae</taxon>
        <taxon>Luteitalea</taxon>
    </lineage>
</organism>
<dbReference type="Gene3D" id="3.40.50.720">
    <property type="entry name" value="NAD(P)-binding Rossmann-like Domain"/>
    <property type="match status" value="1"/>
</dbReference>
<evidence type="ECO:0000313" key="5">
    <source>
        <dbReference type="Proteomes" id="UP000076079"/>
    </source>
</evidence>
<dbReference type="InterPro" id="IPR036291">
    <property type="entry name" value="NAD(P)-bd_dom_sf"/>
</dbReference>
<keyword evidence="2" id="KW-0119">Carbohydrate metabolism</keyword>
<evidence type="ECO:0000256" key="2">
    <source>
        <dbReference type="ARBA" id="ARBA00023277"/>
    </source>
</evidence>
<feature type="domain" description="NAD-dependent epimerase/dehydratase" evidence="3">
    <location>
        <begin position="3"/>
        <end position="193"/>
    </location>
</feature>
<protein>
    <submittedName>
        <fullName evidence="4">Cholesterol dehydrogenase</fullName>
    </submittedName>
</protein>
<gene>
    <name evidence="4" type="ORF">LuPra_03891</name>
</gene>
<dbReference type="SUPFAM" id="SSF51735">
    <property type="entry name" value="NAD(P)-binding Rossmann-fold domains"/>
    <property type="match status" value="1"/>
</dbReference>
<dbReference type="PANTHER" id="PTHR43103">
    <property type="entry name" value="NUCLEOSIDE-DIPHOSPHATE-SUGAR EPIMERASE"/>
    <property type="match status" value="1"/>
</dbReference>
<dbReference type="GO" id="GO:0016491">
    <property type="term" value="F:oxidoreductase activity"/>
    <property type="evidence" value="ECO:0007669"/>
    <property type="project" value="InterPro"/>
</dbReference>
<dbReference type="PANTHER" id="PTHR43103:SF3">
    <property type="entry name" value="ADP-L-GLYCERO-D-MANNO-HEPTOSE-6-EPIMERASE"/>
    <property type="match status" value="1"/>
</dbReference>
<proteinExistence type="predicted"/>
<dbReference type="AlphaFoldDB" id="A0A143PR71"/>
<sequence>MTVLVTGGAGFLGTRLIRSLLAGASGPAPTRVICVDQVASAVDDTRVVSVIGSVADPGVLRAAVPPDITTIWHLAAVLSGQSEAEPDLAMAVNVGGTEALLDACRTAARPPRFVFSSTVAVFGGPLPAVVPEDHALRPASTYGTTKAIAELLVLEASRRGLIDGIACRVPTVSVRPGRPNSAMSSFVSGIVREPLAGIESVCPVPLDTRLWVSSPTVTTSNLAHAGRLPAGMLQEVRSINLPGICVTPAQLLDSLERAAGAAVRNLVRLEPDARVAAVVEGWPGAIDASRALRLGFSADQNADALVTQFIGERASS</sequence>
<name>A0A143PR71_LUTPR</name>
<dbReference type="OrthoDB" id="9811743at2"/>
<evidence type="ECO:0000256" key="1">
    <source>
        <dbReference type="ARBA" id="ARBA00022857"/>
    </source>
</evidence>
<reference evidence="5" key="2">
    <citation type="submission" date="2016-04" db="EMBL/GenBank/DDBJ databases">
        <title>First Complete Genome Sequence of a Subdivision 6 Acidobacterium.</title>
        <authorList>
            <person name="Huang S."/>
            <person name="Vieira S."/>
            <person name="Bunk B."/>
            <person name="Riedel T."/>
            <person name="Sproeer C."/>
            <person name="Overmann J."/>
        </authorList>
    </citation>
    <scope>NUCLEOTIDE SEQUENCE [LARGE SCALE GENOMIC DNA]</scope>
    <source>
        <strain evidence="5">DSM 100886 HEG_-6_39</strain>
    </source>
</reference>
<accession>A0A143PR71</accession>
<reference evidence="4 5" key="1">
    <citation type="journal article" date="2016" name="Genome Announc.">
        <title>First Complete Genome Sequence of a Subdivision 6 Acidobacterium Strain.</title>
        <authorList>
            <person name="Huang S."/>
            <person name="Vieira S."/>
            <person name="Bunk B."/>
            <person name="Riedel T."/>
            <person name="Sproer C."/>
            <person name="Overmann J."/>
        </authorList>
    </citation>
    <scope>NUCLEOTIDE SEQUENCE [LARGE SCALE GENOMIC DNA]</scope>
    <source>
        <strain evidence="5">DSM 100886 HEG_-6_39</strain>
    </source>
</reference>
<dbReference type="RefSeq" id="WP_110172268.1">
    <property type="nucleotide sequence ID" value="NZ_CP015136.1"/>
</dbReference>
<keyword evidence="1" id="KW-0521">NADP</keyword>
<evidence type="ECO:0000259" key="3">
    <source>
        <dbReference type="Pfam" id="PF01370"/>
    </source>
</evidence>
<dbReference type="STRING" id="1855912.LuPra_03891"/>
<dbReference type="KEGG" id="abac:LuPra_03891"/>
<evidence type="ECO:0000313" key="4">
    <source>
        <dbReference type="EMBL" id="AMY10653.1"/>
    </source>
</evidence>
<dbReference type="Pfam" id="PF01370">
    <property type="entry name" value="Epimerase"/>
    <property type="match status" value="1"/>
</dbReference>
<dbReference type="EMBL" id="CP015136">
    <property type="protein sequence ID" value="AMY10653.1"/>
    <property type="molecule type" value="Genomic_DNA"/>
</dbReference>
<dbReference type="InterPro" id="IPR050005">
    <property type="entry name" value="DenD"/>
</dbReference>
<dbReference type="NCBIfam" id="NF043036">
    <property type="entry name" value="ErythonDh"/>
    <property type="match status" value="1"/>
</dbReference>
<dbReference type="Proteomes" id="UP000076079">
    <property type="component" value="Chromosome"/>
</dbReference>
<dbReference type="InterPro" id="IPR001509">
    <property type="entry name" value="Epimerase_deHydtase"/>
</dbReference>
<dbReference type="Gene3D" id="3.90.25.10">
    <property type="entry name" value="UDP-galactose 4-epimerase, domain 1"/>
    <property type="match status" value="1"/>
</dbReference>